<reference evidence="1" key="1">
    <citation type="submission" date="2022-07" db="EMBL/GenBank/DDBJ databases">
        <title>The genome of Lyophyllum shimeji provides insight into the initial evolution of ectomycorrhizal fungal genome.</title>
        <authorList>
            <person name="Kobayashi Y."/>
            <person name="Shibata T."/>
            <person name="Hirakawa H."/>
            <person name="Shigenobu S."/>
            <person name="Nishiyama T."/>
            <person name="Yamada A."/>
            <person name="Hasebe M."/>
            <person name="Kawaguchi M."/>
        </authorList>
    </citation>
    <scope>NUCLEOTIDE SEQUENCE</scope>
    <source>
        <strain evidence="1">AT787</strain>
    </source>
</reference>
<sequence>MIPSPQLVGIVLPLESRRYTSAAGGLLRTGVTPSYLSLSAREGNVASTRLATPLRSQAIPLFSTDRQERVPVLPHSRSSCVGDIPLKPNP</sequence>
<name>A0A9P3US78_LYOSH</name>
<comment type="caution">
    <text evidence="1">The sequence shown here is derived from an EMBL/GenBank/DDBJ whole genome shotgun (WGS) entry which is preliminary data.</text>
</comment>
<evidence type="ECO:0000313" key="2">
    <source>
        <dbReference type="Proteomes" id="UP001063166"/>
    </source>
</evidence>
<gene>
    <name evidence="1" type="ORF">LshimejAT787_0901310</name>
</gene>
<dbReference type="EMBL" id="BRPK01000009">
    <property type="protein sequence ID" value="GLB40916.1"/>
    <property type="molecule type" value="Genomic_DNA"/>
</dbReference>
<dbReference type="AlphaFoldDB" id="A0A9P3US78"/>
<keyword evidence="2" id="KW-1185">Reference proteome</keyword>
<dbReference type="Proteomes" id="UP001063166">
    <property type="component" value="Unassembled WGS sequence"/>
</dbReference>
<evidence type="ECO:0000313" key="1">
    <source>
        <dbReference type="EMBL" id="GLB40916.1"/>
    </source>
</evidence>
<organism evidence="1 2">
    <name type="scientific">Lyophyllum shimeji</name>
    <name type="common">Hon-shimeji</name>
    <name type="synonym">Tricholoma shimeji</name>
    <dbReference type="NCBI Taxonomy" id="47721"/>
    <lineage>
        <taxon>Eukaryota</taxon>
        <taxon>Fungi</taxon>
        <taxon>Dikarya</taxon>
        <taxon>Basidiomycota</taxon>
        <taxon>Agaricomycotina</taxon>
        <taxon>Agaricomycetes</taxon>
        <taxon>Agaricomycetidae</taxon>
        <taxon>Agaricales</taxon>
        <taxon>Tricholomatineae</taxon>
        <taxon>Lyophyllaceae</taxon>
        <taxon>Lyophyllum</taxon>
    </lineage>
</organism>
<proteinExistence type="predicted"/>
<accession>A0A9P3US78</accession>
<protein>
    <submittedName>
        <fullName evidence="1">Uncharacterized protein</fullName>
    </submittedName>
</protein>